<gene>
    <name evidence="3" type="ORF">HO173_004585</name>
</gene>
<protein>
    <recommendedName>
        <fullName evidence="2">RNase H type-1 domain-containing protein</fullName>
    </recommendedName>
</protein>
<evidence type="ECO:0000313" key="4">
    <source>
        <dbReference type="Proteomes" id="UP000578531"/>
    </source>
</evidence>
<comment type="caution">
    <text evidence="3">The sequence shown here is derived from an EMBL/GenBank/DDBJ whole genome shotgun (WGS) entry which is preliminary data.</text>
</comment>
<organism evidence="3 4">
    <name type="scientific">Letharia columbiana</name>
    <dbReference type="NCBI Taxonomy" id="112416"/>
    <lineage>
        <taxon>Eukaryota</taxon>
        <taxon>Fungi</taxon>
        <taxon>Dikarya</taxon>
        <taxon>Ascomycota</taxon>
        <taxon>Pezizomycotina</taxon>
        <taxon>Lecanoromycetes</taxon>
        <taxon>OSLEUM clade</taxon>
        <taxon>Lecanoromycetidae</taxon>
        <taxon>Lecanorales</taxon>
        <taxon>Lecanorineae</taxon>
        <taxon>Parmeliaceae</taxon>
        <taxon>Letharia</taxon>
    </lineage>
</organism>
<dbReference type="GO" id="GO:0004523">
    <property type="term" value="F:RNA-DNA hybrid ribonuclease activity"/>
    <property type="evidence" value="ECO:0007669"/>
    <property type="project" value="InterPro"/>
</dbReference>
<feature type="compositionally biased region" description="Basic and acidic residues" evidence="1">
    <location>
        <begin position="11"/>
        <end position="31"/>
    </location>
</feature>
<dbReference type="CDD" id="cd09276">
    <property type="entry name" value="Rnase_HI_RT_non_LTR"/>
    <property type="match status" value="1"/>
</dbReference>
<dbReference type="Gene3D" id="3.30.420.10">
    <property type="entry name" value="Ribonuclease H-like superfamily/Ribonuclease H"/>
    <property type="match status" value="1"/>
</dbReference>
<dbReference type="GO" id="GO:0003676">
    <property type="term" value="F:nucleic acid binding"/>
    <property type="evidence" value="ECO:0007669"/>
    <property type="project" value="InterPro"/>
</dbReference>
<dbReference type="AlphaFoldDB" id="A0A8H6L6A2"/>
<reference evidence="3 4" key="1">
    <citation type="journal article" date="2020" name="Genomics">
        <title>Complete, high-quality genomes from long-read metagenomic sequencing of two wolf lichen thalli reveals enigmatic genome architecture.</title>
        <authorList>
            <person name="McKenzie S.K."/>
            <person name="Walston R.F."/>
            <person name="Allen J.L."/>
        </authorList>
    </citation>
    <scope>NUCLEOTIDE SEQUENCE [LARGE SCALE GENOMIC DNA]</scope>
    <source>
        <strain evidence="3">WasteWater2</strain>
    </source>
</reference>
<dbReference type="InterPro" id="IPR012337">
    <property type="entry name" value="RNaseH-like_sf"/>
</dbReference>
<feature type="region of interest" description="Disordered" evidence="1">
    <location>
        <begin position="1"/>
        <end position="119"/>
    </location>
</feature>
<dbReference type="RefSeq" id="XP_037166445.1">
    <property type="nucleotide sequence ID" value="XM_037306507.1"/>
</dbReference>
<dbReference type="Pfam" id="PF00075">
    <property type="entry name" value="RNase_H"/>
    <property type="match status" value="1"/>
</dbReference>
<evidence type="ECO:0000256" key="1">
    <source>
        <dbReference type="SAM" id="MobiDB-lite"/>
    </source>
</evidence>
<proteinExistence type="predicted"/>
<feature type="domain" description="RNase H type-1" evidence="2">
    <location>
        <begin position="287"/>
        <end position="438"/>
    </location>
</feature>
<feature type="compositionally biased region" description="Polar residues" evidence="1">
    <location>
        <begin position="59"/>
        <end position="74"/>
    </location>
</feature>
<sequence length="441" mass="49126">MRRCPLSSNIPDKEWPAPEHSDVKSHGRPDETLEGIPVQTRIPERTQEVLIPPMAMVTPSMSENSITPLPSDQPHQAPPQTETSPSPPQHPSTQCNGMERTTSPIRSSSPHSPTSIGSILSAPPFSPSIYPSYLLPYLVPIPPPLRKGKDATKRTVRRFARRLLRLEACLTPSMIVARAQRRLEQEQMKRSESDLFKEACMKSELKRAKRTDVFPETFQTIDIHNDGQEDEDSACEQIIITQASEIGAETRTTKTEAFAGLIIIQHRLSAMSQALSEHAKDGMLRTEPGRHSFYVDAAVSSDNGLTGIAVVHKTHRQYWASLWTAKGYRIREALDQEDAEIWAIWQALQVTLEKVHADRAQVKPQDPCSLAVVYSDCAVALVKIGKGKSDGRKVVQKIIDQSMELQRLGVEVQLHWVPGHVNIPGNELADLVAKKARQPVK</sequence>
<feature type="compositionally biased region" description="Polar residues" evidence="1">
    <location>
        <begin position="1"/>
        <end position="10"/>
    </location>
</feature>
<dbReference type="Proteomes" id="UP000578531">
    <property type="component" value="Unassembled WGS sequence"/>
</dbReference>
<dbReference type="PROSITE" id="PS50879">
    <property type="entry name" value="RNASE_H_1"/>
    <property type="match status" value="1"/>
</dbReference>
<keyword evidence="4" id="KW-1185">Reference proteome</keyword>
<name>A0A8H6L6A2_9LECA</name>
<dbReference type="InterPro" id="IPR002156">
    <property type="entry name" value="RNaseH_domain"/>
</dbReference>
<dbReference type="EMBL" id="JACCJC010000015">
    <property type="protein sequence ID" value="KAF6237117.1"/>
    <property type="molecule type" value="Genomic_DNA"/>
</dbReference>
<dbReference type="SUPFAM" id="SSF53098">
    <property type="entry name" value="Ribonuclease H-like"/>
    <property type="match status" value="1"/>
</dbReference>
<feature type="compositionally biased region" description="Low complexity" evidence="1">
    <location>
        <begin position="101"/>
        <end position="119"/>
    </location>
</feature>
<dbReference type="OrthoDB" id="3548481at2759"/>
<dbReference type="InterPro" id="IPR036397">
    <property type="entry name" value="RNaseH_sf"/>
</dbReference>
<evidence type="ECO:0000259" key="2">
    <source>
        <dbReference type="PROSITE" id="PS50879"/>
    </source>
</evidence>
<evidence type="ECO:0000313" key="3">
    <source>
        <dbReference type="EMBL" id="KAF6237117.1"/>
    </source>
</evidence>
<accession>A0A8H6L6A2</accession>
<dbReference type="GeneID" id="59286249"/>